<evidence type="ECO:0000256" key="1">
    <source>
        <dbReference type="ARBA" id="ARBA00008580"/>
    </source>
</evidence>
<comment type="similarity">
    <text evidence="1">Belongs to the ParD antitoxin family.</text>
</comment>
<dbReference type="InterPro" id="IPR010985">
    <property type="entry name" value="Ribbon_hlx_hlx"/>
</dbReference>
<keyword evidence="3" id="KW-1277">Toxin-antitoxin system</keyword>
<dbReference type="PANTHER" id="PTHR36582:SF2">
    <property type="entry name" value="ANTITOXIN PARD"/>
    <property type="match status" value="1"/>
</dbReference>
<dbReference type="Gene3D" id="6.10.10.120">
    <property type="entry name" value="Antitoxin ParD1-like"/>
    <property type="match status" value="1"/>
</dbReference>
<dbReference type="Proteomes" id="UP000245539">
    <property type="component" value="Unassembled WGS sequence"/>
</dbReference>
<protein>
    <recommendedName>
        <fullName evidence="2">Antitoxin ParD</fullName>
    </recommendedName>
</protein>
<dbReference type="GO" id="GO:0006355">
    <property type="term" value="P:regulation of DNA-templated transcription"/>
    <property type="evidence" value="ECO:0007669"/>
    <property type="project" value="InterPro"/>
</dbReference>
<dbReference type="InterPro" id="IPR038296">
    <property type="entry name" value="ParD_sf"/>
</dbReference>
<organism evidence="5 6">
    <name type="scientific">Leucothrix pacifica</name>
    <dbReference type="NCBI Taxonomy" id="1247513"/>
    <lineage>
        <taxon>Bacteria</taxon>
        <taxon>Pseudomonadati</taxon>
        <taxon>Pseudomonadota</taxon>
        <taxon>Gammaproteobacteria</taxon>
        <taxon>Thiotrichales</taxon>
        <taxon>Thiotrichaceae</taxon>
        <taxon>Leucothrix</taxon>
    </lineage>
</organism>
<keyword evidence="6" id="KW-1185">Reference proteome</keyword>
<dbReference type="NCBIfam" id="TIGR02606">
    <property type="entry name" value="antidote_CC2985"/>
    <property type="match status" value="1"/>
</dbReference>
<reference evidence="5 6" key="1">
    <citation type="submission" date="2018-05" db="EMBL/GenBank/DDBJ databases">
        <title>Leucothrix arctica sp. nov., isolated from Arctic seawater.</title>
        <authorList>
            <person name="Choi A."/>
            <person name="Baek K."/>
        </authorList>
    </citation>
    <scope>NUCLEOTIDE SEQUENCE [LARGE SCALE GENOMIC DNA]</scope>
    <source>
        <strain evidence="5 6">JCM 18388</strain>
    </source>
</reference>
<evidence type="ECO:0000256" key="3">
    <source>
        <dbReference type="ARBA" id="ARBA00022649"/>
    </source>
</evidence>
<dbReference type="SUPFAM" id="SSF47598">
    <property type="entry name" value="Ribbon-helix-helix"/>
    <property type="match status" value="1"/>
</dbReference>
<name>A0A317C2S2_9GAMM</name>
<evidence type="ECO:0000256" key="4">
    <source>
        <dbReference type="ARBA" id="ARBA00037106"/>
    </source>
</evidence>
<gene>
    <name evidence="5" type="ORF">DKW60_18675</name>
</gene>
<dbReference type="OrthoDB" id="9815501at2"/>
<dbReference type="EMBL" id="QGKM01000072">
    <property type="protein sequence ID" value="PWQ92935.1"/>
    <property type="molecule type" value="Genomic_DNA"/>
</dbReference>
<evidence type="ECO:0000313" key="6">
    <source>
        <dbReference type="Proteomes" id="UP000245539"/>
    </source>
</evidence>
<dbReference type="AlphaFoldDB" id="A0A317C2S2"/>
<comment type="caution">
    <text evidence="5">The sequence shown here is derived from an EMBL/GenBank/DDBJ whole genome shotgun (WGS) entry which is preliminary data.</text>
</comment>
<proteinExistence type="inferred from homology"/>
<evidence type="ECO:0000313" key="5">
    <source>
        <dbReference type="EMBL" id="PWQ92935.1"/>
    </source>
</evidence>
<dbReference type="Pfam" id="PF03693">
    <property type="entry name" value="ParD_antitoxin"/>
    <property type="match status" value="1"/>
</dbReference>
<evidence type="ECO:0000256" key="2">
    <source>
        <dbReference type="ARBA" id="ARBA00017940"/>
    </source>
</evidence>
<dbReference type="InterPro" id="IPR022789">
    <property type="entry name" value="ParD"/>
</dbReference>
<dbReference type="PANTHER" id="PTHR36582">
    <property type="entry name" value="ANTITOXIN PARD"/>
    <property type="match status" value="1"/>
</dbReference>
<sequence>MSKNTSIILSGDLENFVQSQIESGYYGSVSDVIRAGLRLLEEQSFKLAKLREELSKGEVGEGVSLDDYKAQFAEKRSKYLAQQGSEE</sequence>
<accession>A0A317C2S2</accession>
<comment type="function">
    <text evidence="4">Antitoxin component of a type II toxin-antitoxin (TA) system. Neutralizes the effect of toxin ParE.</text>
</comment>
<dbReference type="RefSeq" id="WP_109839183.1">
    <property type="nucleotide sequence ID" value="NZ_QGKM01000072.1"/>
</dbReference>